<evidence type="ECO:0000313" key="6">
    <source>
        <dbReference type="Proteomes" id="UP001630127"/>
    </source>
</evidence>
<proteinExistence type="predicted"/>
<evidence type="ECO:0000256" key="1">
    <source>
        <dbReference type="SAM" id="Coils"/>
    </source>
</evidence>
<feature type="region of interest" description="Disordered" evidence="2">
    <location>
        <begin position="460"/>
        <end position="482"/>
    </location>
</feature>
<protein>
    <recommendedName>
        <fullName evidence="7">Zinc-ribbon domain-containing protein</fullName>
    </recommendedName>
</protein>
<evidence type="ECO:0000256" key="2">
    <source>
        <dbReference type="SAM" id="MobiDB-lite"/>
    </source>
</evidence>
<sequence length="924" mass="102866">MAEPAKVRLVRCPKCENLLPELTDYSVYECGGCGAVLRANNTNGEVDALSEKSDEERVEGFSGRFSEKSKNIEDSEMSRINVGDVSEDGVKSNGSSSNRSERRRFLSDRIENYGNSSEPIADKWVVEDGVELVDDINRISGTKMGKSFEDLKPQIGNGKGLQRRSGDVWDCKIRGISEVEGFRRDQRIDVDSTRYSTSKYLEEGSSNYQLQGNYSYGEPLEKMNDMDGADDLRNIGENRAELLRKLDELKDKLSRSCNVVDKPSDKIPLDRRMVPPDPYGYSEKLYLDGYSAINRASRPYPFTDHHAVRPSYANHYAETSPFMDRHAMVGHGFYPPMHTSGHLQEFEGPLRSQRLRRDPYQAPALFQHKPPRAHFSGTYVDGNLVPMDAYESYPHNTSHHHPSCSCFHCYNKYQVPRQVPPNAYGVKQFSGVKNDPAFYHQEYQNAFSAGDYGAKLNAPASFKSSSSVSHTRRPSDLKSEASGFVHNRPPRVLLTTCRRRCQPIAGGAPFLACQNCHELLQMPKKVFLNRKLKKMRCGACSTLILLTVDSKRLDVSVHAEANATNEKFNINCRDNLKRVSSQIHSHPNRSSINFSSEDYDNSGYDFQSVDRELGSVSTGVGSSIKSADMRSPHSTFSSSSEKAVTSIRESSTSSEQPAKGKISPPPAGSPLQDYFDYSNTYHAANRFGDGNRSGRSECEKVIPKKPISRQNSMKDASATEIEISSNEYSNTGTSLDSSEASREGDQIRANKAAESFFAGIIKKSFRNSDRSNDDAEQEKANVTVNGNLIKHKLIKKAEKLAGPIRPGHYWYDFRAGFWGVIGGPCLGIIPPFIEEFNYPMPANCTGGTTGVFVNGRELHQKDLNLLGSRGLPTERGRSFIVETSGRVLDEDNSEELESLGKLAPTVEKLKRGFGMKDPKAVAQV</sequence>
<dbReference type="PANTHER" id="PTHR31105">
    <property type="entry name" value="EXTRA-LARGE G-PROTEIN-LIKE"/>
    <property type="match status" value="1"/>
</dbReference>
<feature type="domain" description="Probable zinc-ribbon" evidence="3">
    <location>
        <begin position="505"/>
        <end position="548"/>
    </location>
</feature>
<keyword evidence="6" id="KW-1185">Reference proteome</keyword>
<feature type="region of interest" description="Disordered" evidence="2">
    <location>
        <begin position="80"/>
        <end position="103"/>
    </location>
</feature>
<feature type="compositionally biased region" description="Polar residues" evidence="2">
    <location>
        <begin position="722"/>
        <end position="738"/>
    </location>
</feature>
<gene>
    <name evidence="5" type="ORF">ACH5RR_000098</name>
</gene>
<keyword evidence="1" id="KW-0175">Coiled coil</keyword>
<feature type="domain" description="Enhanced disease resistance 4-like N-terminal" evidence="4">
    <location>
        <begin position="6"/>
        <end position="39"/>
    </location>
</feature>
<dbReference type="Pfam" id="PF22910">
    <property type="entry name" value="EDR4-like_1st"/>
    <property type="match status" value="1"/>
</dbReference>
<name>A0ABD3AZP2_9GENT</name>
<dbReference type="InterPro" id="IPR055126">
    <property type="entry name" value="EDR4-like_N"/>
</dbReference>
<dbReference type="Proteomes" id="UP001630127">
    <property type="component" value="Unassembled WGS sequence"/>
</dbReference>
<dbReference type="EMBL" id="JBJUIK010000001">
    <property type="protein sequence ID" value="KAL3536732.1"/>
    <property type="molecule type" value="Genomic_DNA"/>
</dbReference>
<dbReference type="PANTHER" id="PTHR31105:SF58">
    <property type="entry name" value="G-LIKE PROTEIN, PUTATIVE (DUF3133)-RELATED"/>
    <property type="match status" value="1"/>
</dbReference>
<comment type="caution">
    <text evidence="5">The sequence shown here is derived from an EMBL/GenBank/DDBJ whole genome shotgun (WGS) entry which is preliminary data.</text>
</comment>
<evidence type="ECO:0000259" key="4">
    <source>
        <dbReference type="Pfam" id="PF22910"/>
    </source>
</evidence>
<feature type="region of interest" description="Disordered" evidence="2">
    <location>
        <begin position="617"/>
        <end position="745"/>
    </location>
</feature>
<dbReference type="InterPro" id="IPR040244">
    <property type="entry name" value="EDR4-like"/>
</dbReference>
<organism evidence="5 6">
    <name type="scientific">Cinchona calisaya</name>
    <dbReference type="NCBI Taxonomy" id="153742"/>
    <lineage>
        <taxon>Eukaryota</taxon>
        <taxon>Viridiplantae</taxon>
        <taxon>Streptophyta</taxon>
        <taxon>Embryophyta</taxon>
        <taxon>Tracheophyta</taxon>
        <taxon>Spermatophyta</taxon>
        <taxon>Magnoliopsida</taxon>
        <taxon>eudicotyledons</taxon>
        <taxon>Gunneridae</taxon>
        <taxon>Pentapetalae</taxon>
        <taxon>asterids</taxon>
        <taxon>lamiids</taxon>
        <taxon>Gentianales</taxon>
        <taxon>Rubiaceae</taxon>
        <taxon>Cinchonoideae</taxon>
        <taxon>Cinchoneae</taxon>
        <taxon>Cinchona</taxon>
    </lineage>
</organism>
<evidence type="ECO:0000313" key="5">
    <source>
        <dbReference type="EMBL" id="KAL3536732.1"/>
    </source>
</evidence>
<evidence type="ECO:0008006" key="7">
    <source>
        <dbReference type="Google" id="ProtNLM"/>
    </source>
</evidence>
<feature type="compositionally biased region" description="Basic and acidic residues" evidence="2">
    <location>
        <begin position="692"/>
        <end position="702"/>
    </location>
</feature>
<accession>A0ABD3AZP2</accession>
<dbReference type="InterPro" id="IPR021480">
    <property type="entry name" value="Zinc_ribbon_12"/>
</dbReference>
<reference evidence="5 6" key="1">
    <citation type="submission" date="2024-11" db="EMBL/GenBank/DDBJ databases">
        <title>A near-complete genome assembly of Cinchona calisaya.</title>
        <authorList>
            <person name="Lian D.C."/>
            <person name="Zhao X.W."/>
            <person name="Wei L."/>
        </authorList>
    </citation>
    <scope>NUCLEOTIDE SEQUENCE [LARGE SCALE GENOMIC DNA]</scope>
    <source>
        <tissue evidence="5">Nenye</tissue>
    </source>
</reference>
<feature type="compositionally biased region" description="Polar residues" evidence="2">
    <location>
        <begin position="632"/>
        <end position="656"/>
    </location>
</feature>
<feature type="coiled-coil region" evidence="1">
    <location>
        <begin position="232"/>
        <end position="259"/>
    </location>
</feature>
<dbReference type="Pfam" id="PF11331">
    <property type="entry name" value="Zn_ribbon_12"/>
    <property type="match status" value="1"/>
</dbReference>
<dbReference type="AlphaFoldDB" id="A0ABD3AZP2"/>
<evidence type="ECO:0000259" key="3">
    <source>
        <dbReference type="Pfam" id="PF11331"/>
    </source>
</evidence>